<organism evidence="2 3">
    <name type="scientific">Vibrio gallaecicus</name>
    <dbReference type="NCBI Taxonomy" id="552386"/>
    <lineage>
        <taxon>Bacteria</taxon>
        <taxon>Pseudomonadati</taxon>
        <taxon>Pseudomonadota</taxon>
        <taxon>Gammaproteobacteria</taxon>
        <taxon>Vibrionales</taxon>
        <taxon>Vibrionaceae</taxon>
        <taxon>Vibrio</taxon>
    </lineage>
</organism>
<evidence type="ECO:0000259" key="1">
    <source>
        <dbReference type="Pfam" id="PF07045"/>
    </source>
</evidence>
<evidence type="ECO:0000313" key="3">
    <source>
        <dbReference type="Proteomes" id="UP001570417"/>
    </source>
</evidence>
<name>A0ABV4ND81_9VIBR</name>
<dbReference type="PANTHER" id="PTHR41521:SF4">
    <property type="entry name" value="BLR0684 PROTEIN"/>
    <property type="match status" value="1"/>
</dbReference>
<keyword evidence="3" id="KW-1185">Reference proteome</keyword>
<dbReference type="EMBL" id="JBFRUW010000048">
    <property type="protein sequence ID" value="MFA0569253.1"/>
    <property type="molecule type" value="Genomic_DNA"/>
</dbReference>
<comment type="caution">
    <text evidence="2">The sequence shown here is derived from an EMBL/GenBank/DDBJ whole genome shotgun (WGS) entry which is preliminary data.</text>
</comment>
<dbReference type="SUPFAM" id="SSF54909">
    <property type="entry name" value="Dimeric alpha+beta barrel"/>
    <property type="match status" value="1"/>
</dbReference>
<dbReference type="RefSeq" id="WP_137372733.1">
    <property type="nucleotide sequence ID" value="NZ_AP025490.1"/>
</dbReference>
<sequence>MKGYWIAHVTVHDIEQYKNYTDLAPKAFAPYKAKILARGGRYQQLEGEERHRHVIIEFSSFDDALNCYNSDIYQQAAMQRQGVATAEVVIVEGAE</sequence>
<dbReference type="Proteomes" id="UP001570417">
    <property type="component" value="Unassembled WGS sequence"/>
</dbReference>
<dbReference type="PANTHER" id="PTHR41521">
    <property type="match status" value="1"/>
</dbReference>
<protein>
    <submittedName>
        <fullName evidence="2">DUF1330 domain-containing protein</fullName>
    </submittedName>
</protein>
<feature type="domain" description="DUF1330" evidence="1">
    <location>
        <begin position="2"/>
        <end position="93"/>
    </location>
</feature>
<reference evidence="2 3" key="1">
    <citation type="journal article" date="2024" name="ISME J.">
        <title>Tailless and filamentous prophages are predominant in marine Vibrio.</title>
        <authorList>
            <person name="Steensen K."/>
            <person name="Seneca J."/>
            <person name="Bartlau N."/>
            <person name="Yu X.A."/>
            <person name="Hussain F.A."/>
            <person name="Polz M.F."/>
        </authorList>
    </citation>
    <scope>NUCLEOTIDE SEQUENCE [LARGE SCALE GENOMIC DNA]</scope>
    <source>
        <strain evidence="2 3">10N.222.51.A1</strain>
    </source>
</reference>
<evidence type="ECO:0000313" key="2">
    <source>
        <dbReference type="EMBL" id="MFA0569253.1"/>
    </source>
</evidence>
<dbReference type="InterPro" id="IPR010753">
    <property type="entry name" value="DUF1330"/>
</dbReference>
<accession>A0ABV4ND81</accession>
<dbReference type="Pfam" id="PF07045">
    <property type="entry name" value="DUF1330"/>
    <property type="match status" value="1"/>
</dbReference>
<gene>
    <name evidence="2" type="ORF">AB4566_13340</name>
</gene>
<dbReference type="Gene3D" id="3.30.70.100">
    <property type="match status" value="1"/>
</dbReference>
<proteinExistence type="predicted"/>
<dbReference type="InterPro" id="IPR011008">
    <property type="entry name" value="Dimeric_a/b-barrel"/>
</dbReference>